<feature type="domain" description="UFSP1/2/DUB catalytic" evidence="2">
    <location>
        <begin position="111"/>
        <end position="269"/>
    </location>
</feature>
<dbReference type="SUPFAM" id="SSF57850">
    <property type="entry name" value="RING/U-box"/>
    <property type="match status" value="1"/>
</dbReference>
<keyword evidence="1" id="KW-0378">Hydrolase</keyword>
<dbReference type="InterPro" id="IPR012462">
    <property type="entry name" value="UFSP1/2_DUB_cat"/>
</dbReference>
<dbReference type="Pfam" id="PF07910">
    <property type="entry name" value="Peptidase_C78"/>
    <property type="match status" value="1"/>
</dbReference>
<dbReference type="SUPFAM" id="SSF54001">
    <property type="entry name" value="Cysteine proteinases"/>
    <property type="match status" value="1"/>
</dbReference>
<sequence>MSEEAECLICCMEYSPDELPHQGCGHRYCADCWGGYLNSKLETKDSARLLISCPDTDCSHFIRKDFVLQYATGTALENFQELVTAHEIPVKRSLLRTFLDSPYNKQERSSSCTDADYFHYECLCEVDTGWGCSYRCVQILLSVFFRNAPLDDPEIASVYEIQKKLAKLGNPSFKSEHVNTPTWIGPYEIQEFVENYFTQMKANVSDVITVDDESRVGLISQIHAHFQRENPLPLICANGKKTYAITGITSGDERILVMDPHYQENVSSADFSSFFEGNYEQRSSEEDKRKHEMLENAIRWETAENFFTSEPFWSVLFCI</sequence>
<evidence type="ECO:0000259" key="2">
    <source>
        <dbReference type="Pfam" id="PF07910"/>
    </source>
</evidence>
<dbReference type="EMBL" id="HBKP01007653">
    <property type="protein sequence ID" value="CAE2211783.1"/>
    <property type="molecule type" value="Transcribed_RNA"/>
</dbReference>
<dbReference type="Gene3D" id="3.30.40.10">
    <property type="entry name" value="Zinc/RING finger domain, C3HC4 (zinc finger)"/>
    <property type="match status" value="1"/>
</dbReference>
<protein>
    <recommendedName>
        <fullName evidence="2">UFSP1/2/DUB catalytic domain-containing protein</fullName>
    </recommendedName>
</protein>
<dbReference type="GO" id="GO:0071567">
    <property type="term" value="F:deUFMylase activity"/>
    <property type="evidence" value="ECO:0007669"/>
    <property type="project" value="TreeGrafter"/>
</dbReference>
<evidence type="ECO:0000313" key="3">
    <source>
        <dbReference type="EMBL" id="CAE2211783.1"/>
    </source>
</evidence>
<dbReference type="PANTHER" id="PTHR48153:SF2">
    <property type="entry name" value="UFM1-SPECIFIC PROTEASE 2"/>
    <property type="match status" value="1"/>
</dbReference>
<proteinExistence type="predicted"/>
<dbReference type="AlphaFoldDB" id="A0A7S4MBG5"/>
<dbReference type="InterPro" id="IPR013083">
    <property type="entry name" value="Znf_RING/FYVE/PHD"/>
</dbReference>
<name>A0A7S4MBG5_9EUKA</name>
<organism evidence="3">
    <name type="scientific">Vannella robusta</name>
    <dbReference type="NCBI Taxonomy" id="1487602"/>
    <lineage>
        <taxon>Eukaryota</taxon>
        <taxon>Amoebozoa</taxon>
        <taxon>Discosea</taxon>
        <taxon>Flabellinia</taxon>
        <taxon>Vannellidae</taxon>
        <taxon>Vannella</taxon>
    </lineage>
</organism>
<reference evidence="3" key="1">
    <citation type="submission" date="2021-01" db="EMBL/GenBank/DDBJ databases">
        <authorList>
            <person name="Corre E."/>
            <person name="Pelletier E."/>
            <person name="Niang G."/>
            <person name="Scheremetjew M."/>
            <person name="Finn R."/>
            <person name="Kale V."/>
            <person name="Holt S."/>
            <person name="Cochrane G."/>
            <person name="Meng A."/>
            <person name="Brown T."/>
            <person name="Cohen L."/>
        </authorList>
    </citation>
    <scope>NUCLEOTIDE SEQUENCE</scope>
    <source>
        <strain evidence="3">DIVA3 518/3/11/1/6</strain>
    </source>
</reference>
<dbReference type="Gene3D" id="3.90.70.130">
    <property type="match status" value="1"/>
</dbReference>
<dbReference type="InterPro" id="IPR038765">
    <property type="entry name" value="Papain-like_cys_pep_sf"/>
</dbReference>
<evidence type="ECO:0000256" key="1">
    <source>
        <dbReference type="ARBA" id="ARBA00022801"/>
    </source>
</evidence>
<gene>
    <name evidence="3" type="ORF">VSP0166_LOCUS5502</name>
</gene>
<accession>A0A7S4MBG5</accession>
<dbReference type="PANTHER" id="PTHR48153">
    <property type="entry name" value="UFM1-SPECIFIC PROTEASE 2"/>
    <property type="match status" value="1"/>
</dbReference>